<dbReference type="FunFam" id="3.30.428.10:FF:000011">
    <property type="entry name" value="Fragile histidine triad"/>
    <property type="match status" value="1"/>
</dbReference>
<evidence type="ECO:0000313" key="14">
    <source>
        <dbReference type="EMBL" id="CCH43950.1"/>
    </source>
</evidence>
<dbReference type="InterPro" id="IPR039383">
    <property type="entry name" value="FHIT"/>
</dbReference>
<evidence type="ECO:0000256" key="11">
    <source>
        <dbReference type="PROSITE-ProRule" id="PRU00464"/>
    </source>
</evidence>
<dbReference type="HOGENOM" id="CLU_056776_7_2_1"/>
<evidence type="ECO:0000256" key="1">
    <source>
        <dbReference type="ARBA" id="ARBA00001936"/>
    </source>
</evidence>
<dbReference type="CDD" id="cd01275">
    <property type="entry name" value="FHIT"/>
    <property type="match status" value="1"/>
</dbReference>
<feature type="binding site" evidence="9">
    <location>
        <position position="99"/>
    </location>
    <ligand>
        <name>substrate</name>
    </ligand>
</feature>
<gene>
    <name evidence="14" type="ORF">BN7_3505</name>
</gene>
<proteinExistence type="predicted"/>
<dbReference type="Pfam" id="PF01230">
    <property type="entry name" value="HIT"/>
    <property type="match status" value="1"/>
</dbReference>
<organism evidence="14 15">
    <name type="scientific">Wickerhamomyces ciferrii (strain ATCC 14091 / BCRC 22168 / CBS 111 / JCM 3599 / NBRC 0793 / NRRL Y-1031 F-60-10)</name>
    <name type="common">Yeast</name>
    <name type="synonym">Pichia ciferrii</name>
    <dbReference type="NCBI Taxonomy" id="1206466"/>
    <lineage>
        <taxon>Eukaryota</taxon>
        <taxon>Fungi</taxon>
        <taxon>Dikarya</taxon>
        <taxon>Ascomycota</taxon>
        <taxon>Saccharomycotina</taxon>
        <taxon>Saccharomycetes</taxon>
        <taxon>Phaffomycetales</taxon>
        <taxon>Wickerhamomycetaceae</taxon>
        <taxon>Wickerhamomyces</taxon>
    </lineage>
</organism>
<dbReference type="EMBL" id="CAIF01000097">
    <property type="protein sequence ID" value="CCH43950.1"/>
    <property type="molecule type" value="Genomic_DNA"/>
</dbReference>
<comment type="caution">
    <text evidence="14">The sequence shown here is derived from an EMBL/GenBank/DDBJ whole genome shotgun (WGS) entry which is preliminary data.</text>
</comment>
<dbReference type="AlphaFoldDB" id="K0KFN3"/>
<comment type="cofactor">
    <cofactor evidence="1 12">
        <name>Mn(2+)</name>
        <dbReference type="ChEBI" id="CHEBI:29035"/>
    </cofactor>
</comment>
<feature type="active site" description="Tele-AMP-histidine intermediate" evidence="8">
    <location>
        <position position="97"/>
    </location>
</feature>
<reference evidence="14 15" key="1">
    <citation type="journal article" date="2012" name="Eukaryot. Cell">
        <title>Draft genome sequence of Wickerhamomyces ciferrii NRRL Y-1031 F-60-10.</title>
        <authorList>
            <person name="Schneider J."/>
            <person name="Andrea H."/>
            <person name="Blom J."/>
            <person name="Jaenicke S."/>
            <person name="Ruckert C."/>
            <person name="Schorsch C."/>
            <person name="Szczepanowski R."/>
            <person name="Farwick M."/>
            <person name="Goesmann A."/>
            <person name="Puhler A."/>
            <person name="Schaffer S."/>
            <person name="Tauch A."/>
            <person name="Kohler T."/>
            <person name="Brinkrolf K."/>
        </authorList>
    </citation>
    <scope>NUCLEOTIDE SEQUENCE [LARGE SCALE GENOMIC DNA]</scope>
    <source>
        <strain evidence="15">ATCC 14091 / BCRC 22168 / CBS 111 / JCM 3599 / NBRC 0793 / NRRL Y-1031 F-60-10</strain>
    </source>
</reference>
<feature type="short sequence motif" description="Histidine triad motif" evidence="11">
    <location>
        <begin position="95"/>
        <end position="99"/>
    </location>
</feature>
<evidence type="ECO:0000256" key="8">
    <source>
        <dbReference type="PIRSR" id="PIRSR639383-1"/>
    </source>
</evidence>
<dbReference type="FunCoup" id="K0KFN3">
    <property type="interactions" value="181"/>
</dbReference>
<protein>
    <recommendedName>
        <fullName evidence="3 12">Bis(5'-adenosyl)-triphosphatase</fullName>
        <ecNumber evidence="2 12">3.6.1.29</ecNumber>
    </recommendedName>
</protein>
<evidence type="ECO:0000256" key="4">
    <source>
        <dbReference type="ARBA" id="ARBA00022741"/>
    </source>
</evidence>
<feature type="binding site" evidence="9">
    <location>
        <position position="28"/>
    </location>
    <ligand>
        <name>substrate</name>
    </ligand>
</feature>
<evidence type="ECO:0000256" key="5">
    <source>
        <dbReference type="ARBA" id="ARBA00022801"/>
    </source>
</evidence>
<evidence type="ECO:0000256" key="9">
    <source>
        <dbReference type="PIRSR" id="PIRSR639383-2"/>
    </source>
</evidence>
<evidence type="ECO:0000256" key="6">
    <source>
        <dbReference type="ARBA" id="ARBA00025241"/>
    </source>
</evidence>
<dbReference type="PROSITE" id="PS51084">
    <property type="entry name" value="HIT_2"/>
    <property type="match status" value="1"/>
</dbReference>
<dbReference type="Gene3D" id="3.30.428.10">
    <property type="entry name" value="HIT-like"/>
    <property type="match status" value="1"/>
</dbReference>
<dbReference type="GO" id="GO:0047710">
    <property type="term" value="F:bis(5'-adenosyl)-triphosphatase activity"/>
    <property type="evidence" value="ECO:0007669"/>
    <property type="project" value="UniProtKB-UniRule"/>
</dbReference>
<dbReference type="STRING" id="1206466.K0KFN3"/>
<dbReference type="InterPro" id="IPR011146">
    <property type="entry name" value="HIT-like"/>
</dbReference>
<evidence type="ECO:0000256" key="7">
    <source>
        <dbReference type="ARBA" id="ARBA00047780"/>
    </source>
</evidence>
<sequence>MTKAQSIIHFSKFVVNEQKTKYTYALVNLKPIVPGHVLVVPLRIVPRLKDLTDEESIDYMRTLQKVHKFIEYIYKAGSLNIAIQDGPEAGQSIPHLHAHLIPRTQKNNIGDKIYEKLNKEDLEDEFHKRKQYQREHDDFVVKPDSERFDRTAEEMKKEALWLSEEITKYYNE</sequence>
<comment type="function">
    <text evidence="6">Cleaves A-5'-PPP-5'A to yield AMP and ADP. Can cleave all dinucleoside polyphosphates, provided the phosphate chain contains at least 3 phosphates and that 1 of the 2 bases composing the nucleotide is a purine. Is most effective on dinucleoside triphosphates. Negatively regulates intracellular dinucleoside polyphosphate levels, which elevate following heat shock.</text>
</comment>
<dbReference type="InterPro" id="IPR036265">
    <property type="entry name" value="HIT-like_sf"/>
</dbReference>
<dbReference type="InParanoid" id="K0KFN3"/>
<dbReference type="GO" id="GO:0000166">
    <property type="term" value="F:nucleotide binding"/>
    <property type="evidence" value="ECO:0007669"/>
    <property type="project" value="UniProtKB-KW"/>
</dbReference>
<dbReference type="EC" id="3.6.1.29" evidence="2 12"/>
<keyword evidence="15" id="KW-1185">Reference proteome</keyword>
<dbReference type="PANTHER" id="PTHR46243">
    <property type="entry name" value="BIS(5'-ADENOSYL)-TRIPHOSPHATASE"/>
    <property type="match status" value="1"/>
</dbReference>
<feature type="site" description="Important for induction of apoptosis" evidence="10">
    <location>
        <position position="114"/>
    </location>
</feature>
<name>K0KFN3_WICCF</name>
<keyword evidence="4 12" id="KW-0547">Nucleotide-binding</keyword>
<dbReference type="PANTHER" id="PTHR46243:SF1">
    <property type="entry name" value="BIS(5'-ADENOSYL)-TRIPHOSPHATASE"/>
    <property type="match status" value="1"/>
</dbReference>
<dbReference type="eggNOG" id="KOG3379">
    <property type="taxonomic scope" value="Eukaryota"/>
</dbReference>
<dbReference type="SUPFAM" id="SSF54197">
    <property type="entry name" value="HIT-like"/>
    <property type="match status" value="1"/>
</dbReference>
<feature type="domain" description="HIT" evidence="13">
    <location>
        <begin position="1"/>
        <end position="114"/>
    </location>
</feature>
<evidence type="ECO:0000256" key="10">
    <source>
        <dbReference type="PIRSR" id="PIRSR639383-3"/>
    </source>
</evidence>
<evidence type="ECO:0000256" key="3">
    <source>
        <dbReference type="ARBA" id="ARBA00014605"/>
    </source>
</evidence>
<evidence type="ECO:0000313" key="15">
    <source>
        <dbReference type="Proteomes" id="UP000009328"/>
    </source>
</evidence>
<evidence type="ECO:0000259" key="13">
    <source>
        <dbReference type="PROSITE" id="PS51084"/>
    </source>
</evidence>
<feature type="binding site" evidence="9">
    <location>
        <position position="84"/>
    </location>
    <ligand>
        <name>substrate</name>
    </ligand>
</feature>
<dbReference type="InterPro" id="IPR051884">
    <property type="entry name" value="Bis(5'-adenosyl)-TPase_reg"/>
</dbReference>
<dbReference type="Proteomes" id="UP000009328">
    <property type="component" value="Unassembled WGS sequence"/>
</dbReference>
<accession>K0KFN3</accession>
<comment type="catalytic activity">
    <reaction evidence="7 12">
        <text>P(1),P(3)-bis(5'-adenosyl) triphosphate + H2O = AMP + ADP + 2 H(+)</text>
        <dbReference type="Rhea" id="RHEA:13893"/>
        <dbReference type="ChEBI" id="CHEBI:15377"/>
        <dbReference type="ChEBI" id="CHEBI:15378"/>
        <dbReference type="ChEBI" id="CHEBI:58529"/>
        <dbReference type="ChEBI" id="CHEBI:456215"/>
        <dbReference type="ChEBI" id="CHEBI:456216"/>
        <dbReference type="EC" id="3.6.1.29"/>
    </reaction>
</comment>
<keyword evidence="5 12" id="KW-0378">Hydrolase</keyword>
<evidence type="ECO:0000256" key="12">
    <source>
        <dbReference type="RuleBase" id="RU366076"/>
    </source>
</evidence>
<evidence type="ECO:0000256" key="2">
    <source>
        <dbReference type="ARBA" id="ARBA00012377"/>
    </source>
</evidence>